<protein>
    <submittedName>
        <fullName evidence="1">Uncharacterized protein</fullName>
    </submittedName>
</protein>
<proteinExistence type="predicted"/>
<sequence length="101" mass="11312">MGGGGDGHSTTYKGLTMHQPKRWHTVTGKGMCALMWVGDILGRVMKITLTGMAMEMDRGMRLPIENLPENTEAVVPVILPKQLVILYFSLYKCDEHAHRNE</sequence>
<evidence type="ECO:0000313" key="2">
    <source>
        <dbReference type="Proteomes" id="UP000316621"/>
    </source>
</evidence>
<dbReference type="Proteomes" id="UP000316621">
    <property type="component" value="Chromosome 3"/>
</dbReference>
<organism evidence="1 2">
    <name type="scientific">Papaver somniferum</name>
    <name type="common">Opium poppy</name>
    <dbReference type="NCBI Taxonomy" id="3469"/>
    <lineage>
        <taxon>Eukaryota</taxon>
        <taxon>Viridiplantae</taxon>
        <taxon>Streptophyta</taxon>
        <taxon>Embryophyta</taxon>
        <taxon>Tracheophyta</taxon>
        <taxon>Spermatophyta</taxon>
        <taxon>Magnoliopsida</taxon>
        <taxon>Ranunculales</taxon>
        <taxon>Papaveraceae</taxon>
        <taxon>Papaveroideae</taxon>
        <taxon>Papaver</taxon>
    </lineage>
</organism>
<dbReference type="EMBL" id="CM010717">
    <property type="protein sequence ID" value="RZC56166.1"/>
    <property type="molecule type" value="Genomic_DNA"/>
</dbReference>
<accession>A0A4Y7J6S3</accession>
<dbReference type="STRING" id="3469.A0A4Y7J6S3"/>
<dbReference type="Gramene" id="RZC56166">
    <property type="protein sequence ID" value="RZC56166"/>
    <property type="gene ID" value="C5167_015013"/>
</dbReference>
<dbReference type="AlphaFoldDB" id="A0A4Y7J6S3"/>
<gene>
    <name evidence="1" type="ORF">C5167_015013</name>
</gene>
<keyword evidence="2" id="KW-1185">Reference proteome</keyword>
<reference evidence="1 2" key="1">
    <citation type="journal article" date="2018" name="Science">
        <title>The opium poppy genome and morphinan production.</title>
        <authorList>
            <person name="Guo L."/>
            <person name="Winzer T."/>
            <person name="Yang X."/>
            <person name="Li Y."/>
            <person name="Ning Z."/>
            <person name="He Z."/>
            <person name="Teodor R."/>
            <person name="Lu Y."/>
            <person name="Bowser T.A."/>
            <person name="Graham I.A."/>
            <person name="Ye K."/>
        </authorList>
    </citation>
    <scope>NUCLEOTIDE SEQUENCE [LARGE SCALE GENOMIC DNA]</scope>
    <source>
        <strain evidence="2">cv. HN1</strain>
        <tissue evidence="1">Leaves</tissue>
    </source>
</reference>
<name>A0A4Y7J6S3_PAPSO</name>
<evidence type="ECO:0000313" key="1">
    <source>
        <dbReference type="EMBL" id="RZC56166.1"/>
    </source>
</evidence>